<dbReference type="EMBL" id="BAABLV010000005">
    <property type="protein sequence ID" value="GAA4889140.1"/>
    <property type="molecule type" value="Genomic_DNA"/>
</dbReference>
<keyword evidence="1 2" id="KW-0597">Phosphoprotein</keyword>
<evidence type="ECO:0000313" key="5">
    <source>
        <dbReference type="Proteomes" id="UP001501521"/>
    </source>
</evidence>
<feature type="modified residue" description="4-aspartylphosphate" evidence="2">
    <location>
        <position position="55"/>
    </location>
</feature>
<evidence type="ECO:0000259" key="3">
    <source>
        <dbReference type="PROSITE" id="PS50110"/>
    </source>
</evidence>
<keyword evidence="5" id="KW-1185">Reference proteome</keyword>
<dbReference type="PANTHER" id="PTHR44591:SF3">
    <property type="entry name" value="RESPONSE REGULATORY DOMAIN-CONTAINING PROTEIN"/>
    <property type="match status" value="1"/>
</dbReference>
<sequence length="127" mass="12774">MSPTVLVVEDDADVRSLIEFSLRLDGVWTVQAAASVADALVALEAGDGIDIVLTDGQLGDGTSETVRAAAAPRPVVLLSAWADGPSASRVPETGYAARMAKPFDPLALSAVLTAALEGASGAPDGEG</sequence>
<evidence type="ECO:0000256" key="1">
    <source>
        <dbReference type="ARBA" id="ARBA00022553"/>
    </source>
</evidence>
<comment type="caution">
    <text evidence="4">The sequence shown here is derived from an EMBL/GenBank/DDBJ whole genome shotgun (WGS) entry which is preliminary data.</text>
</comment>
<dbReference type="SUPFAM" id="SSF52172">
    <property type="entry name" value="CheY-like"/>
    <property type="match status" value="1"/>
</dbReference>
<dbReference type="InterPro" id="IPR050595">
    <property type="entry name" value="Bact_response_regulator"/>
</dbReference>
<dbReference type="Proteomes" id="UP001501521">
    <property type="component" value="Unassembled WGS sequence"/>
</dbReference>
<evidence type="ECO:0000313" key="4">
    <source>
        <dbReference type="EMBL" id="GAA4889140.1"/>
    </source>
</evidence>
<dbReference type="PROSITE" id="PS50110">
    <property type="entry name" value="RESPONSE_REGULATORY"/>
    <property type="match status" value="1"/>
</dbReference>
<name>A0ABP9EXU9_9ACTN</name>
<dbReference type="SMART" id="SM00448">
    <property type="entry name" value="REC"/>
    <property type="match status" value="1"/>
</dbReference>
<dbReference type="InterPro" id="IPR011006">
    <property type="entry name" value="CheY-like_superfamily"/>
</dbReference>
<accession>A0ABP9EXU9</accession>
<feature type="domain" description="Response regulatory" evidence="3">
    <location>
        <begin position="4"/>
        <end position="116"/>
    </location>
</feature>
<gene>
    <name evidence="4" type="ORF">GCM10025789_01860</name>
</gene>
<proteinExistence type="predicted"/>
<dbReference type="Gene3D" id="3.40.50.2300">
    <property type="match status" value="1"/>
</dbReference>
<dbReference type="InterPro" id="IPR001789">
    <property type="entry name" value="Sig_transdc_resp-reg_receiver"/>
</dbReference>
<dbReference type="Pfam" id="PF00072">
    <property type="entry name" value="Response_reg"/>
    <property type="match status" value="1"/>
</dbReference>
<organism evidence="4 5">
    <name type="scientific">Tessaracoccus lubricantis</name>
    <dbReference type="NCBI Taxonomy" id="545543"/>
    <lineage>
        <taxon>Bacteria</taxon>
        <taxon>Bacillati</taxon>
        <taxon>Actinomycetota</taxon>
        <taxon>Actinomycetes</taxon>
        <taxon>Propionibacteriales</taxon>
        <taxon>Propionibacteriaceae</taxon>
        <taxon>Tessaracoccus</taxon>
    </lineage>
</organism>
<dbReference type="PANTHER" id="PTHR44591">
    <property type="entry name" value="STRESS RESPONSE REGULATOR PROTEIN 1"/>
    <property type="match status" value="1"/>
</dbReference>
<dbReference type="RefSeq" id="WP_345577618.1">
    <property type="nucleotide sequence ID" value="NZ_BAABLV010000005.1"/>
</dbReference>
<evidence type="ECO:0000256" key="2">
    <source>
        <dbReference type="PROSITE-ProRule" id="PRU00169"/>
    </source>
</evidence>
<reference evidence="5" key="1">
    <citation type="journal article" date="2019" name="Int. J. Syst. Evol. Microbiol.">
        <title>The Global Catalogue of Microorganisms (GCM) 10K type strain sequencing project: providing services to taxonomists for standard genome sequencing and annotation.</title>
        <authorList>
            <consortium name="The Broad Institute Genomics Platform"/>
            <consortium name="The Broad Institute Genome Sequencing Center for Infectious Disease"/>
            <person name="Wu L."/>
            <person name="Ma J."/>
        </authorList>
    </citation>
    <scope>NUCLEOTIDE SEQUENCE [LARGE SCALE GENOMIC DNA]</scope>
    <source>
        <strain evidence="5">JCM 19125</strain>
    </source>
</reference>
<protein>
    <submittedName>
        <fullName evidence="4">Response regulator</fullName>
    </submittedName>
</protein>